<evidence type="ECO:0000256" key="3">
    <source>
        <dbReference type="ARBA" id="ARBA00022692"/>
    </source>
</evidence>
<comment type="caution">
    <text evidence="12">The sequence shown here is derived from an EMBL/GenBank/DDBJ whole genome shotgun (WGS) entry which is preliminary data.</text>
</comment>
<feature type="compositionally biased region" description="Polar residues" evidence="9">
    <location>
        <begin position="1126"/>
        <end position="1135"/>
    </location>
</feature>
<evidence type="ECO:0000256" key="5">
    <source>
        <dbReference type="ARBA" id="ARBA00022989"/>
    </source>
</evidence>
<evidence type="ECO:0000256" key="1">
    <source>
        <dbReference type="ARBA" id="ARBA00004586"/>
    </source>
</evidence>
<keyword evidence="6" id="KW-0445">Lipid transport</keyword>
<dbReference type="CDD" id="cd21675">
    <property type="entry name" value="SMP_TEX2"/>
    <property type="match status" value="1"/>
</dbReference>
<evidence type="ECO:0000256" key="9">
    <source>
        <dbReference type="SAM" id="MobiDB-lite"/>
    </source>
</evidence>
<evidence type="ECO:0000259" key="11">
    <source>
        <dbReference type="PROSITE" id="PS51847"/>
    </source>
</evidence>
<evidence type="ECO:0000256" key="4">
    <source>
        <dbReference type="ARBA" id="ARBA00022824"/>
    </source>
</evidence>
<dbReference type="GO" id="GO:0008289">
    <property type="term" value="F:lipid binding"/>
    <property type="evidence" value="ECO:0007669"/>
    <property type="project" value="UniProtKB-KW"/>
</dbReference>
<feature type="compositionally biased region" description="Basic and acidic residues" evidence="9">
    <location>
        <begin position="1214"/>
        <end position="1228"/>
    </location>
</feature>
<dbReference type="GeneID" id="77730833"/>
<feature type="region of interest" description="Disordered" evidence="9">
    <location>
        <begin position="678"/>
        <end position="741"/>
    </location>
</feature>
<dbReference type="RefSeq" id="XP_052941742.1">
    <property type="nucleotide sequence ID" value="XM_053091628.1"/>
</dbReference>
<feature type="compositionally biased region" description="Basic and acidic residues" evidence="9">
    <location>
        <begin position="829"/>
        <end position="841"/>
    </location>
</feature>
<keyword evidence="3 10" id="KW-0812">Transmembrane</keyword>
<dbReference type="Proteomes" id="UP001164286">
    <property type="component" value="Unassembled WGS sequence"/>
</dbReference>
<feature type="compositionally biased region" description="Basic and acidic residues" evidence="9">
    <location>
        <begin position="557"/>
        <end position="572"/>
    </location>
</feature>
<dbReference type="InterPro" id="IPR031468">
    <property type="entry name" value="SMP_LBD"/>
</dbReference>
<keyword evidence="5 10" id="KW-1133">Transmembrane helix</keyword>
<dbReference type="PROSITE" id="PS51847">
    <property type="entry name" value="SMP"/>
    <property type="match status" value="1"/>
</dbReference>
<dbReference type="GO" id="GO:0032865">
    <property type="term" value="C:ERMES complex"/>
    <property type="evidence" value="ECO:0007669"/>
    <property type="project" value="TreeGrafter"/>
</dbReference>
<dbReference type="GO" id="GO:0005789">
    <property type="term" value="C:endoplasmic reticulum membrane"/>
    <property type="evidence" value="ECO:0007669"/>
    <property type="project" value="UniProtKB-SubCell"/>
</dbReference>
<protein>
    <recommendedName>
        <fullName evidence="11">SMP-LTD domain-containing protein</fullName>
    </recommendedName>
</protein>
<keyword evidence="4" id="KW-0256">Endoplasmic reticulum</keyword>
<proteinExistence type="predicted"/>
<feature type="transmembrane region" description="Helical" evidence="10">
    <location>
        <begin position="7"/>
        <end position="31"/>
    </location>
</feature>
<evidence type="ECO:0000313" key="12">
    <source>
        <dbReference type="EMBL" id="KAI9631965.1"/>
    </source>
</evidence>
<dbReference type="GO" id="GO:1990456">
    <property type="term" value="P:mitochondrion-endoplasmic reticulum membrane tethering"/>
    <property type="evidence" value="ECO:0007669"/>
    <property type="project" value="TreeGrafter"/>
</dbReference>
<feature type="compositionally biased region" description="Basic and acidic residues" evidence="9">
    <location>
        <begin position="1018"/>
        <end position="1037"/>
    </location>
</feature>
<evidence type="ECO:0000256" key="8">
    <source>
        <dbReference type="ARBA" id="ARBA00023136"/>
    </source>
</evidence>
<evidence type="ECO:0000256" key="10">
    <source>
        <dbReference type="SAM" id="Phobius"/>
    </source>
</evidence>
<keyword evidence="7" id="KW-0446">Lipid-binding</keyword>
<feature type="region of interest" description="Disordered" evidence="9">
    <location>
        <begin position="822"/>
        <end position="841"/>
    </location>
</feature>
<feature type="compositionally biased region" description="Basic and acidic residues" evidence="9">
    <location>
        <begin position="1187"/>
        <end position="1203"/>
    </location>
</feature>
<dbReference type="PANTHER" id="PTHR13466">
    <property type="entry name" value="TEX2 PROTEIN-RELATED"/>
    <property type="match status" value="1"/>
</dbReference>
<organism evidence="12 13">
    <name type="scientific">Dioszegia hungarica</name>
    <dbReference type="NCBI Taxonomy" id="4972"/>
    <lineage>
        <taxon>Eukaryota</taxon>
        <taxon>Fungi</taxon>
        <taxon>Dikarya</taxon>
        <taxon>Basidiomycota</taxon>
        <taxon>Agaricomycotina</taxon>
        <taxon>Tremellomycetes</taxon>
        <taxon>Tremellales</taxon>
        <taxon>Bulleribasidiaceae</taxon>
        <taxon>Dioszegia</taxon>
    </lineage>
</organism>
<feature type="compositionally biased region" description="Basic and acidic residues" evidence="9">
    <location>
        <begin position="943"/>
        <end position="953"/>
    </location>
</feature>
<evidence type="ECO:0000256" key="7">
    <source>
        <dbReference type="ARBA" id="ARBA00023121"/>
    </source>
</evidence>
<comment type="subcellular location">
    <subcellularLocation>
        <location evidence="1">Endoplasmic reticulum membrane</location>
    </subcellularLocation>
</comment>
<feature type="region of interest" description="Disordered" evidence="9">
    <location>
        <begin position="849"/>
        <end position="980"/>
    </location>
</feature>
<dbReference type="AlphaFoldDB" id="A0AA38LQJ2"/>
<reference evidence="12" key="1">
    <citation type="journal article" date="2022" name="G3 (Bethesda)">
        <title>High quality genome of the basidiomycete yeast Dioszegia hungarica PDD-24b-2 isolated from cloud water.</title>
        <authorList>
            <person name="Jarrige D."/>
            <person name="Haridas S."/>
            <person name="Bleykasten-Grosshans C."/>
            <person name="Joly M."/>
            <person name="Nadalig T."/>
            <person name="Sancelme M."/>
            <person name="Vuilleumier S."/>
            <person name="Grigoriev I.V."/>
            <person name="Amato P."/>
            <person name="Bringel F."/>
        </authorList>
    </citation>
    <scope>NUCLEOTIDE SEQUENCE</scope>
    <source>
        <strain evidence="12">PDD-24b-2</strain>
    </source>
</reference>
<feature type="region of interest" description="Disordered" evidence="9">
    <location>
        <begin position="787"/>
        <end position="806"/>
    </location>
</feature>
<evidence type="ECO:0000313" key="13">
    <source>
        <dbReference type="Proteomes" id="UP001164286"/>
    </source>
</evidence>
<keyword evidence="13" id="KW-1185">Reference proteome</keyword>
<dbReference type="GO" id="GO:0015914">
    <property type="term" value="P:phospholipid transport"/>
    <property type="evidence" value="ECO:0007669"/>
    <property type="project" value="TreeGrafter"/>
</dbReference>
<dbReference type="PANTHER" id="PTHR13466:SF19">
    <property type="entry name" value="NUCLEUS-VACUOLE JUNCTION PROTEIN 2"/>
    <property type="match status" value="1"/>
</dbReference>
<feature type="region of interest" description="Disordered" evidence="9">
    <location>
        <begin position="547"/>
        <end position="665"/>
    </location>
</feature>
<feature type="compositionally biased region" description="Low complexity" evidence="9">
    <location>
        <begin position="882"/>
        <end position="922"/>
    </location>
</feature>
<accession>A0AA38LQJ2</accession>
<name>A0AA38LQJ2_9TREE</name>
<evidence type="ECO:0000256" key="6">
    <source>
        <dbReference type="ARBA" id="ARBA00023055"/>
    </source>
</evidence>
<keyword evidence="8 10" id="KW-0472">Membrane</keyword>
<evidence type="ECO:0000256" key="2">
    <source>
        <dbReference type="ARBA" id="ARBA00022448"/>
    </source>
</evidence>
<feature type="domain" description="SMP-LTD" evidence="11">
    <location>
        <begin position="328"/>
        <end position="524"/>
    </location>
</feature>
<keyword evidence="2" id="KW-0813">Transport</keyword>
<dbReference type="EMBL" id="JAKWFO010000016">
    <property type="protein sequence ID" value="KAI9631965.1"/>
    <property type="molecule type" value="Genomic_DNA"/>
</dbReference>
<feature type="compositionally biased region" description="Polar residues" evidence="9">
    <location>
        <begin position="956"/>
        <end position="973"/>
    </location>
</feature>
<feature type="region of interest" description="Disordered" evidence="9">
    <location>
        <begin position="1018"/>
        <end position="1228"/>
    </location>
</feature>
<gene>
    <name evidence="12" type="ORF">MKK02DRAFT_41603</name>
</gene>
<sequence length="1228" mass="129981">MWWPFQWLFIYILGGFTCIPVLIGLTIWWVMTYGSVPIGDDDPMKRAKLRAQRRHDAGAGAATQEETAGIEGTKRSFAGYLTVRRHFRPTPSNTSFLFGASTDLTGAEVKEEESDDGGSAGAIKDGKASAAAVASAPSVSQRLVGAYKQVRKTQAAPPKELFYCVLKGSVLFLYDDDKQTDCVAAISIEKYTVGMEKPEWVNGKETRGSKPFDGKDGEMFGKRNACVMRLVEKEKVELTSKGSKEKKEGLPVLAKGMGAVDADATQKEKEHHEEMENAPWFFFSTRNIEMEDLYISLLQVSSARPTINDVFSFAGMKQLVNTIDTEPDPLSTRWLNAFVGRIFLSLNQTSQIEDKIIDKIKLKLTKVQRPAWLGEIVIDEVHVGKTPPIFFRPMLKDLTPTGGAAMEVGLKYRTDPTDEDSGVRFIASTQAIIPLGYKQVTVNIMVEARLKTLEGNVLLRIKEPPSNRIWWGFTSAPKLEVEIRPVVQDRKLNLSVVLNQLDSLLRRVIAESIVLPAMDDLAFFDTSNLDIRGGIFSSASKYRRKPQAAEADAAVTEEPKGPGEVTTSHEDPSSATAETTGMRKRLPSKSQTMDHSLDKDEPVIGIARVDTAPASLDPGAGAQKRTSGLDKWFPVPSLAGSVEKAGPSSAPSSRPPSTVPAPAMSGASPAISLVIPNATASSSRDPSPPSKSQTPISIASSDRRASIDTLSAETASIASSSARTIGTAPSISTEGTSPSTSSAALLSAVKQFRAGDKKALQDITKTGMDGVKKGWMNFAAKRKVSAAIPAPSSPEPIKPAAYRPAEDERDAAAGIAYGKAMGHGAPGAEVRKSLDMHGKSLKERLDAAAHTTSLASGEHTGLGTSPTIGSVPMPVTANGRPRSGTDSSRTSATGATGSKPSLLSSPSKLSVPTLSPTSPASVDSQWTPLPRSSADPSSSSNIFDKREKDERVARPSTDSVRSATGSISQQPVSVQPGMGRSMVVPRVMKRPGEVTGLGSSPGGLGMVRRVSEDGKEILSDFKDPAGSDKAAFRKLEDPEAGGTRGPGKMEGQEKTTVPEPSGVADPRTSSRVEALGHSPLSHTGTENDLVSAIEADQAAPPVRQATVSDGPTAAVEGSAGDPPHPESSTTATGSDIASAIEADLAAPRVHPDDASRSSSAKDIPAPLQPPPAMGSGKAHAESTANAGEREEKVEAGDEGDHGAKKSGTTTPRSGAEEALRRLAQKDGV</sequence>
<feature type="compositionally biased region" description="Low complexity" evidence="9">
    <location>
        <begin position="681"/>
        <end position="700"/>
    </location>
</feature>
<feature type="compositionally biased region" description="Low complexity" evidence="9">
    <location>
        <begin position="707"/>
        <end position="728"/>
    </location>
</feature>